<proteinExistence type="predicted"/>
<organism evidence="2">
    <name type="scientific">Kribbella sp. HUAS MG21</name>
    <dbReference type="NCBI Taxonomy" id="3160966"/>
    <lineage>
        <taxon>Bacteria</taxon>
        <taxon>Bacillati</taxon>
        <taxon>Actinomycetota</taxon>
        <taxon>Actinomycetes</taxon>
        <taxon>Propionibacteriales</taxon>
        <taxon>Kribbellaceae</taxon>
        <taxon>Kribbella</taxon>
    </lineage>
</organism>
<evidence type="ECO:0000313" key="2">
    <source>
        <dbReference type="EMBL" id="XBV25979.1"/>
    </source>
</evidence>
<gene>
    <name evidence="2" type="ORF">ABN611_06030</name>
</gene>
<accession>A0AAU7TH19</accession>
<reference evidence="2" key="1">
    <citation type="submission" date="2024-06" db="EMBL/GenBank/DDBJ databases">
        <title>Kribbella sp. strain HUAS MG21 genome sequences.</title>
        <authorList>
            <person name="Mo P."/>
        </authorList>
    </citation>
    <scope>NUCLEOTIDE SEQUENCE</scope>
    <source>
        <strain evidence="2">HUAS MG21</strain>
    </source>
</reference>
<dbReference type="RefSeq" id="WP_350278786.1">
    <property type="nucleotide sequence ID" value="NZ_CP158165.1"/>
</dbReference>
<keyword evidence="1" id="KW-1133">Transmembrane helix</keyword>
<evidence type="ECO:0000256" key="1">
    <source>
        <dbReference type="SAM" id="Phobius"/>
    </source>
</evidence>
<dbReference type="AlphaFoldDB" id="A0AAU7TH19"/>
<name>A0AAU7TH19_9ACTN</name>
<protein>
    <submittedName>
        <fullName evidence="2">Uncharacterized protein</fullName>
    </submittedName>
</protein>
<feature type="transmembrane region" description="Helical" evidence="1">
    <location>
        <begin position="35"/>
        <end position="59"/>
    </location>
</feature>
<dbReference type="EMBL" id="CP158165">
    <property type="protein sequence ID" value="XBV25979.1"/>
    <property type="molecule type" value="Genomic_DNA"/>
</dbReference>
<keyword evidence="1" id="KW-0812">Transmembrane</keyword>
<sequence>MIYEPMSRRLVISFTLIGVVLAVAGLIARPANITVAVILFLLAVAVLGLAGYGVLDRLVDRRKRSRRRN</sequence>
<keyword evidence="1" id="KW-0472">Membrane</keyword>